<accession>A0AAE3JIZ9</accession>
<name>A0AAE3JIZ9_9SPIR</name>
<dbReference type="AlphaFoldDB" id="A0AAE3JIZ9"/>
<organism evidence="1 2">
    <name type="scientific">Teretinema zuelzerae</name>
    <dbReference type="NCBI Taxonomy" id="156"/>
    <lineage>
        <taxon>Bacteria</taxon>
        <taxon>Pseudomonadati</taxon>
        <taxon>Spirochaetota</taxon>
        <taxon>Spirochaetia</taxon>
        <taxon>Spirochaetales</taxon>
        <taxon>Treponemataceae</taxon>
        <taxon>Teretinema</taxon>
    </lineage>
</organism>
<dbReference type="EMBL" id="JAINWA010000003">
    <property type="protein sequence ID" value="MCD1654898.1"/>
    <property type="molecule type" value="Genomic_DNA"/>
</dbReference>
<gene>
    <name evidence="1" type="ORF">K7J14_09325</name>
</gene>
<reference evidence="1" key="1">
    <citation type="submission" date="2021-08" db="EMBL/GenBank/DDBJ databases">
        <title>Comparative analyses of Brucepasteria parasyntrophica and Teretinema zuelzerae.</title>
        <authorList>
            <person name="Song Y."/>
            <person name="Brune A."/>
        </authorList>
    </citation>
    <scope>NUCLEOTIDE SEQUENCE</scope>
    <source>
        <strain evidence="1">DSM 1903</strain>
    </source>
</reference>
<dbReference type="Proteomes" id="UP001198163">
    <property type="component" value="Unassembled WGS sequence"/>
</dbReference>
<dbReference type="RefSeq" id="WP_230755547.1">
    <property type="nucleotide sequence ID" value="NZ_JAINWA010000003.1"/>
</dbReference>
<evidence type="ECO:0000313" key="1">
    <source>
        <dbReference type="EMBL" id="MCD1654898.1"/>
    </source>
</evidence>
<evidence type="ECO:0000313" key="2">
    <source>
        <dbReference type="Proteomes" id="UP001198163"/>
    </source>
</evidence>
<protein>
    <submittedName>
        <fullName evidence="1">DUF2225 domain-containing protein</fullName>
    </submittedName>
</protein>
<dbReference type="Pfam" id="PF09986">
    <property type="entry name" value="DUF2225"/>
    <property type="match status" value="1"/>
</dbReference>
<sequence>MASKDDKAPSITFYTKEQTQCPICNAKFKQEKVMSGGGRLIAGSLTDELRRLYEPSAKFGEVLPLVYAMTVCPKCLYAAFPQDFCVLDKESLNKIYDGMQDRFTSVKQLFSKIDYAGSRTLNEGAASYYLALLCYESVDTKYSPHIKQGLCALRGAWLFSDMGRKFPEENYSYIADLLYRKSLFYYRRAVELETSGQEMIANLKSFGPDLDKNYGFDGVLYLAALLEVKYGSRTDPEKRRELLAYHRRSLAKMFGLGRSSRNKPGPLLEHARNLYDSIVAEINEDAEDE</sequence>
<dbReference type="InterPro" id="IPR018708">
    <property type="entry name" value="DUF2225"/>
</dbReference>
<proteinExistence type="predicted"/>
<keyword evidence="2" id="KW-1185">Reference proteome</keyword>
<comment type="caution">
    <text evidence="1">The sequence shown here is derived from an EMBL/GenBank/DDBJ whole genome shotgun (WGS) entry which is preliminary data.</text>
</comment>